<protein>
    <submittedName>
        <fullName evidence="2">Uncharacterized protein</fullName>
    </submittedName>
</protein>
<dbReference type="EMBL" id="LAVV01000344">
    <property type="protein sequence ID" value="KNZ64418.1"/>
    <property type="molecule type" value="Genomic_DNA"/>
</dbReference>
<evidence type="ECO:0000256" key="1">
    <source>
        <dbReference type="SAM" id="Phobius"/>
    </source>
</evidence>
<organism evidence="2 3">
    <name type="scientific">Puccinia sorghi</name>
    <dbReference type="NCBI Taxonomy" id="27349"/>
    <lineage>
        <taxon>Eukaryota</taxon>
        <taxon>Fungi</taxon>
        <taxon>Dikarya</taxon>
        <taxon>Basidiomycota</taxon>
        <taxon>Pucciniomycotina</taxon>
        <taxon>Pucciniomycetes</taxon>
        <taxon>Pucciniales</taxon>
        <taxon>Pucciniaceae</taxon>
        <taxon>Puccinia</taxon>
    </lineage>
</organism>
<feature type="transmembrane region" description="Helical" evidence="1">
    <location>
        <begin position="20"/>
        <end position="43"/>
    </location>
</feature>
<sequence length="511" mass="60659">MTLLLMIVTGGKFPPQNWLIYTMGFFILMLPITSQITSIIYMILLENFLYIFFHFYYYFENINQFHILLLLCARKFNKFLQSINFILPNNQSEIFGSQLIYYTSGGPCIFSFDIKLVKPKFLEENTKLFLFDLISYFSHVINDLERIENESNFLRNSQSYYKISFQIMEYLFIMWIFEKYFHSDIFIYSYIFLIFDESIFLQTSYQHSQSLWKTICRKQKWIIWKQLIMIFKVIKPLHLIPILVVGHLFLLVTEDLKISFSLLKTLIQQLNTIRFGVKQKSHILFFYTYEKTYFINYSFGDGNSICTDFPSKIDFTKFPQNVQNIAHGRCYVFCRSRETCLIAYLLTIYTNSQQVIDFVFIYVLWVLDGQRSFFQASDPFFFLMKECHYLLTGDFIQNQIFEFQNLVAILFTVAFYDELSSLNSARLSCSTYMLSQHPTEPSLNFRVTLSVVSRFISEFFQFSILSHGSMPRIEKVCYIKVWRIEKMNPPIVSILYFGVLDALGTPQSHCG</sequence>
<feature type="transmembrane region" description="Helical" evidence="1">
    <location>
        <begin position="55"/>
        <end position="73"/>
    </location>
</feature>
<name>A0A0L6VUK5_9BASI</name>
<evidence type="ECO:0000313" key="3">
    <source>
        <dbReference type="Proteomes" id="UP000037035"/>
    </source>
</evidence>
<keyword evidence="1" id="KW-1133">Transmembrane helix</keyword>
<dbReference type="Proteomes" id="UP000037035">
    <property type="component" value="Unassembled WGS sequence"/>
</dbReference>
<reference evidence="2 3" key="1">
    <citation type="submission" date="2015-08" db="EMBL/GenBank/DDBJ databases">
        <title>Next Generation Sequencing and Analysis of the Genome of Puccinia sorghi L Schw, the Causal Agent of Maize Common Rust.</title>
        <authorList>
            <person name="Rochi L."/>
            <person name="Burguener G."/>
            <person name="Darino M."/>
            <person name="Turjanski A."/>
            <person name="Kreff E."/>
            <person name="Dieguez M.J."/>
            <person name="Sacco F."/>
        </authorList>
    </citation>
    <scope>NUCLEOTIDE SEQUENCE [LARGE SCALE GENOMIC DNA]</scope>
    <source>
        <strain evidence="2 3">RO10H11247</strain>
    </source>
</reference>
<dbReference type="VEuPathDB" id="FungiDB:VP01_1030g2"/>
<comment type="caution">
    <text evidence="2">The sequence shown here is derived from an EMBL/GenBank/DDBJ whole genome shotgun (WGS) entry which is preliminary data.</text>
</comment>
<keyword evidence="3" id="KW-1185">Reference proteome</keyword>
<gene>
    <name evidence="2" type="ORF">VP01_1030g2</name>
</gene>
<dbReference type="AlphaFoldDB" id="A0A0L6VUK5"/>
<keyword evidence="1" id="KW-0812">Transmembrane</keyword>
<evidence type="ECO:0000313" key="2">
    <source>
        <dbReference type="EMBL" id="KNZ64418.1"/>
    </source>
</evidence>
<proteinExistence type="predicted"/>
<keyword evidence="1" id="KW-0472">Membrane</keyword>
<accession>A0A0L6VUK5</accession>